<feature type="compositionally biased region" description="Basic and acidic residues" evidence="1">
    <location>
        <begin position="62"/>
        <end position="71"/>
    </location>
</feature>
<gene>
    <name evidence="2" type="ORF">GP486_007366</name>
</gene>
<evidence type="ECO:0000313" key="3">
    <source>
        <dbReference type="Proteomes" id="UP000750711"/>
    </source>
</evidence>
<feature type="region of interest" description="Disordered" evidence="1">
    <location>
        <begin position="55"/>
        <end position="98"/>
    </location>
</feature>
<accession>A0A9P8IFW9</accession>
<comment type="caution">
    <text evidence="2">The sequence shown here is derived from an EMBL/GenBank/DDBJ whole genome shotgun (WGS) entry which is preliminary data.</text>
</comment>
<reference evidence="2" key="1">
    <citation type="submission" date="2021-03" db="EMBL/GenBank/DDBJ databases">
        <title>Comparative genomics and phylogenomic investigation of the class Geoglossomycetes provide insights into ecological specialization and systematics.</title>
        <authorList>
            <person name="Melie T."/>
            <person name="Pirro S."/>
            <person name="Miller A.N."/>
            <person name="Quandt A."/>
        </authorList>
    </citation>
    <scope>NUCLEOTIDE SEQUENCE</scope>
    <source>
        <strain evidence="2">CAQ_001_2017</strain>
    </source>
</reference>
<organism evidence="2 3">
    <name type="scientific">Trichoglossum hirsutum</name>
    <dbReference type="NCBI Taxonomy" id="265104"/>
    <lineage>
        <taxon>Eukaryota</taxon>
        <taxon>Fungi</taxon>
        <taxon>Dikarya</taxon>
        <taxon>Ascomycota</taxon>
        <taxon>Pezizomycotina</taxon>
        <taxon>Geoglossomycetes</taxon>
        <taxon>Geoglossales</taxon>
        <taxon>Geoglossaceae</taxon>
        <taxon>Trichoglossum</taxon>
    </lineage>
</organism>
<proteinExistence type="predicted"/>
<dbReference type="EMBL" id="JAGHQM010002040">
    <property type="protein sequence ID" value="KAH0551418.1"/>
    <property type="molecule type" value="Genomic_DNA"/>
</dbReference>
<sequence length="148" mass="16875">MYSLREHDMILGRKWFAQTGVLIDCKNRCLIWPEGMLQARGWGRVLTTMKKALEPAATNSQHQEDADRRDPAMAAKEATRPRTILQRPVGSRPPTWKEDQIEQYHKINNELKSYPTWDASSGPRQPEKEEAKLSKPTIDICGITAAAF</sequence>
<dbReference type="Proteomes" id="UP000750711">
    <property type="component" value="Unassembled WGS sequence"/>
</dbReference>
<dbReference type="AlphaFoldDB" id="A0A9P8IFW9"/>
<protein>
    <submittedName>
        <fullName evidence="2">Uncharacterized protein</fullName>
    </submittedName>
</protein>
<name>A0A9P8IFW9_9PEZI</name>
<feature type="region of interest" description="Disordered" evidence="1">
    <location>
        <begin position="113"/>
        <end position="134"/>
    </location>
</feature>
<evidence type="ECO:0000313" key="2">
    <source>
        <dbReference type="EMBL" id="KAH0551418.1"/>
    </source>
</evidence>
<evidence type="ECO:0000256" key="1">
    <source>
        <dbReference type="SAM" id="MobiDB-lite"/>
    </source>
</evidence>
<keyword evidence="3" id="KW-1185">Reference proteome</keyword>